<dbReference type="STRING" id="1797579.A2996_03115"/>
<proteinExistence type="predicted"/>
<feature type="transmembrane region" description="Helical" evidence="2">
    <location>
        <begin position="12"/>
        <end position="30"/>
    </location>
</feature>
<organism evidence="3 4">
    <name type="scientific">Candidatus Campbellbacteria bacterium RIFCSPLOWO2_01_FULL_34_15</name>
    <dbReference type="NCBI Taxonomy" id="1797579"/>
    <lineage>
        <taxon>Bacteria</taxon>
        <taxon>Candidatus Campbelliibacteriota</taxon>
    </lineage>
</organism>
<evidence type="ECO:0000256" key="2">
    <source>
        <dbReference type="SAM" id="Phobius"/>
    </source>
</evidence>
<evidence type="ECO:0000313" key="4">
    <source>
        <dbReference type="Proteomes" id="UP000176865"/>
    </source>
</evidence>
<evidence type="ECO:0000313" key="3">
    <source>
        <dbReference type="EMBL" id="OGD68424.1"/>
    </source>
</evidence>
<keyword evidence="1" id="KW-0175">Coiled coil</keyword>
<dbReference type="EMBL" id="MFAB01000027">
    <property type="protein sequence ID" value="OGD68424.1"/>
    <property type="molecule type" value="Genomic_DNA"/>
</dbReference>
<keyword evidence="2" id="KW-0472">Membrane</keyword>
<protein>
    <submittedName>
        <fullName evidence="3">Uncharacterized protein</fullName>
    </submittedName>
</protein>
<name>A0A1F5EMG6_9BACT</name>
<gene>
    <name evidence="3" type="ORF">A2996_03115</name>
</gene>
<sequence length="674" mass="74294">MAKLLKFRKIISFFFGMVVLIGGILSPVGFDIQNGGNLTIDVASAANQTGTSVSWEDFIESEGYSCNIVSWDFTFGGCMVLVLKDVYAVVAFLLVIFAKFFDVLLMFSISDKFLDQEFIGPAWTALRDAANMLFIFLLVIISISIILDYGSFKSKELIVKVIMIAIAINFSLFVSRVVIDAGNIFTVGFYDAIEAKNMGDTYIEGIHPKEISGGLMSMFNPVEMMDQEAFHKWVEGEGDKTAIMIVIFLVAIAIAFYTAYVFFMAGWTFIGRVIYLWMLMVLSPLAFMSYAIPGMGSYFTKWWQKLLDKSFCVVVFLFILWLLFLINDNGLFASNNFVEGDNILGQILVILMKAMIVFAFMRTALSELKKKCDDGVIGDSILKGVKGAVGLAGIATGGALVGAGAKALGGNLMRGTVGRAAQRGAEYMEKKGGGTSTMDKLVLKTLRNVGDSKFGMAKESFKAREDSKVKDHHAYANTLSKEKNITANELDAKGKPVRDAQGNIKKTNISAQDQYYRNISKSKISNTVAATAGAATVATGGVLAPLTVPLADYMRTRATTGAKAAEQQGKISKLNKDKEIEREKFKLEIEKLKNEELREAEIHLQEAKDDLEKAKLAKQPESALSIYRSGVGDAQVTLSKANSEIKKKEDELKEKLKKYDEDIKKAREDMKKNK</sequence>
<feature type="transmembrane region" description="Helical" evidence="2">
    <location>
        <begin position="130"/>
        <end position="151"/>
    </location>
</feature>
<keyword evidence="2" id="KW-1133">Transmembrane helix</keyword>
<comment type="caution">
    <text evidence="3">The sequence shown here is derived from an EMBL/GenBank/DDBJ whole genome shotgun (WGS) entry which is preliminary data.</text>
</comment>
<accession>A0A1F5EMG6</accession>
<feature type="transmembrane region" description="Helical" evidence="2">
    <location>
        <begin position="242"/>
        <end position="267"/>
    </location>
</feature>
<reference evidence="3 4" key="1">
    <citation type="journal article" date="2016" name="Nat. Commun.">
        <title>Thousands of microbial genomes shed light on interconnected biogeochemical processes in an aquifer system.</title>
        <authorList>
            <person name="Anantharaman K."/>
            <person name="Brown C.T."/>
            <person name="Hug L.A."/>
            <person name="Sharon I."/>
            <person name="Castelle C.J."/>
            <person name="Probst A.J."/>
            <person name="Thomas B.C."/>
            <person name="Singh A."/>
            <person name="Wilkins M.J."/>
            <person name="Karaoz U."/>
            <person name="Brodie E.L."/>
            <person name="Williams K.H."/>
            <person name="Hubbard S.S."/>
            <person name="Banfield J.F."/>
        </authorList>
    </citation>
    <scope>NUCLEOTIDE SEQUENCE [LARGE SCALE GENOMIC DNA]</scope>
</reference>
<feature type="transmembrane region" description="Helical" evidence="2">
    <location>
        <begin position="157"/>
        <end position="179"/>
    </location>
</feature>
<keyword evidence="2" id="KW-0812">Transmembrane</keyword>
<feature type="coiled-coil region" evidence="1">
    <location>
        <begin position="564"/>
        <end position="669"/>
    </location>
</feature>
<feature type="transmembrane region" description="Helical" evidence="2">
    <location>
        <begin position="273"/>
        <end position="294"/>
    </location>
</feature>
<feature type="transmembrane region" description="Helical" evidence="2">
    <location>
        <begin position="86"/>
        <end position="109"/>
    </location>
</feature>
<feature type="transmembrane region" description="Helical" evidence="2">
    <location>
        <begin position="306"/>
        <end position="323"/>
    </location>
</feature>
<dbReference type="Proteomes" id="UP000176865">
    <property type="component" value="Unassembled WGS sequence"/>
</dbReference>
<dbReference type="AlphaFoldDB" id="A0A1F5EMG6"/>
<feature type="transmembrane region" description="Helical" evidence="2">
    <location>
        <begin position="343"/>
        <end position="361"/>
    </location>
</feature>
<evidence type="ECO:0000256" key="1">
    <source>
        <dbReference type="SAM" id="Coils"/>
    </source>
</evidence>